<reference evidence="1 2" key="1">
    <citation type="submission" date="2014-04" db="EMBL/GenBank/DDBJ databases">
        <authorList>
            <consortium name="DOE Joint Genome Institute"/>
            <person name="Kuo A."/>
            <person name="Kohler A."/>
            <person name="Nagy L.G."/>
            <person name="Floudas D."/>
            <person name="Copeland A."/>
            <person name="Barry K.W."/>
            <person name="Cichocki N."/>
            <person name="Veneault-Fourrey C."/>
            <person name="LaButti K."/>
            <person name="Lindquist E.A."/>
            <person name="Lipzen A."/>
            <person name="Lundell T."/>
            <person name="Morin E."/>
            <person name="Murat C."/>
            <person name="Sun H."/>
            <person name="Tunlid A."/>
            <person name="Henrissat B."/>
            <person name="Grigoriev I.V."/>
            <person name="Hibbett D.S."/>
            <person name="Martin F."/>
            <person name="Nordberg H.P."/>
            <person name="Cantor M.N."/>
            <person name="Hua S.X."/>
        </authorList>
    </citation>
    <scope>NUCLEOTIDE SEQUENCE [LARGE SCALE GENOMIC DNA]</scope>
    <source>
        <strain evidence="1 2">Foug A</strain>
    </source>
</reference>
<proteinExistence type="predicted"/>
<dbReference type="AlphaFoldDB" id="A0A0C3EPQ1"/>
<organism evidence="1 2">
    <name type="scientific">Scleroderma citrinum Foug A</name>
    <dbReference type="NCBI Taxonomy" id="1036808"/>
    <lineage>
        <taxon>Eukaryota</taxon>
        <taxon>Fungi</taxon>
        <taxon>Dikarya</taxon>
        <taxon>Basidiomycota</taxon>
        <taxon>Agaricomycotina</taxon>
        <taxon>Agaricomycetes</taxon>
        <taxon>Agaricomycetidae</taxon>
        <taxon>Boletales</taxon>
        <taxon>Sclerodermatineae</taxon>
        <taxon>Sclerodermataceae</taxon>
        <taxon>Scleroderma</taxon>
    </lineage>
</organism>
<sequence>MSDGEDASHGATAQHICTTCPTTRSISACAGWKVLIPTIIDPFLKYTAATLHQPLVAVGSQLSLCMSSCQEQKLTMVLCLFFDCK</sequence>
<accession>A0A0C3EPQ1</accession>
<dbReference type="EMBL" id="KN822006">
    <property type="protein sequence ID" value="KIM69836.1"/>
    <property type="molecule type" value="Genomic_DNA"/>
</dbReference>
<evidence type="ECO:0000313" key="1">
    <source>
        <dbReference type="EMBL" id="KIM69836.1"/>
    </source>
</evidence>
<gene>
    <name evidence="1" type="ORF">SCLCIDRAFT_103440</name>
</gene>
<name>A0A0C3EPQ1_9AGAM</name>
<dbReference type="Proteomes" id="UP000053989">
    <property type="component" value="Unassembled WGS sequence"/>
</dbReference>
<evidence type="ECO:0000313" key="2">
    <source>
        <dbReference type="Proteomes" id="UP000053989"/>
    </source>
</evidence>
<keyword evidence="2" id="KW-1185">Reference proteome</keyword>
<protein>
    <submittedName>
        <fullName evidence="1">Uncharacterized protein</fullName>
    </submittedName>
</protein>
<dbReference type="InParanoid" id="A0A0C3EPQ1"/>
<dbReference type="HOGENOM" id="CLU_2513964_0_0_1"/>
<dbReference type="OrthoDB" id="2691413at2759"/>
<reference evidence="2" key="2">
    <citation type="submission" date="2015-01" db="EMBL/GenBank/DDBJ databases">
        <title>Evolutionary Origins and Diversification of the Mycorrhizal Mutualists.</title>
        <authorList>
            <consortium name="DOE Joint Genome Institute"/>
            <consortium name="Mycorrhizal Genomics Consortium"/>
            <person name="Kohler A."/>
            <person name="Kuo A."/>
            <person name="Nagy L.G."/>
            <person name="Floudas D."/>
            <person name="Copeland A."/>
            <person name="Barry K.W."/>
            <person name="Cichocki N."/>
            <person name="Veneault-Fourrey C."/>
            <person name="LaButti K."/>
            <person name="Lindquist E.A."/>
            <person name="Lipzen A."/>
            <person name="Lundell T."/>
            <person name="Morin E."/>
            <person name="Murat C."/>
            <person name="Riley R."/>
            <person name="Ohm R."/>
            <person name="Sun H."/>
            <person name="Tunlid A."/>
            <person name="Henrissat B."/>
            <person name="Grigoriev I.V."/>
            <person name="Hibbett D.S."/>
            <person name="Martin F."/>
        </authorList>
    </citation>
    <scope>NUCLEOTIDE SEQUENCE [LARGE SCALE GENOMIC DNA]</scope>
    <source>
        <strain evidence="2">Foug A</strain>
    </source>
</reference>